<proteinExistence type="predicted"/>
<reference evidence="2" key="1">
    <citation type="submission" date="2022-11" db="UniProtKB">
        <authorList>
            <consortium name="WormBaseParasite"/>
        </authorList>
    </citation>
    <scope>IDENTIFICATION</scope>
</reference>
<organism evidence="1 2">
    <name type="scientific">Panagrolaimus sp. PS1159</name>
    <dbReference type="NCBI Taxonomy" id="55785"/>
    <lineage>
        <taxon>Eukaryota</taxon>
        <taxon>Metazoa</taxon>
        <taxon>Ecdysozoa</taxon>
        <taxon>Nematoda</taxon>
        <taxon>Chromadorea</taxon>
        <taxon>Rhabditida</taxon>
        <taxon>Tylenchina</taxon>
        <taxon>Panagrolaimomorpha</taxon>
        <taxon>Panagrolaimoidea</taxon>
        <taxon>Panagrolaimidae</taxon>
        <taxon>Panagrolaimus</taxon>
    </lineage>
</organism>
<sequence>MEDFNVIPIEYEWKISEEQLKNWVEGDDDI</sequence>
<name>A0AC35GH94_9BILA</name>
<protein>
    <submittedName>
        <fullName evidence="2">Uncharacterized protein</fullName>
    </submittedName>
</protein>
<dbReference type="Proteomes" id="UP000887580">
    <property type="component" value="Unplaced"/>
</dbReference>
<evidence type="ECO:0000313" key="2">
    <source>
        <dbReference type="WBParaSite" id="PS1159_v2.g5150.t1"/>
    </source>
</evidence>
<dbReference type="WBParaSite" id="PS1159_v2.g5150.t1">
    <property type="protein sequence ID" value="PS1159_v2.g5150.t1"/>
    <property type="gene ID" value="PS1159_v2.g5150"/>
</dbReference>
<evidence type="ECO:0000313" key="1">
    <source>
        <dbReference type="Proteomes" id="UP000887580"/>
    </source>
</evidence>
<accession>A0AC35GH94</accession>